<dbReference type="Proteomes" id="UP001605036">
    <property type="component" value="Unassembled WGS sequence"/>
</dbReference>
<feature type="compositionally biased region" description="Polar residues" evidence="2">
    <location>
        <begin position="16"/>
        <end position="40"/>
    </location>
</feature>
<feature type="region of interest" description="Disordered" evidence="2">
    <location>
        <begin position="1"/>
        <end position="295"/>
    </location>
</feature>
<evidence type="ECO:0000256" key="1">
    <source>
        <dbReference type="SAM" id="Coils"/>
    </source>
</evidence>
<evidence type="ECO:0000313" key="5">
    <source>
        <dbReference type="Proteomes" id="UP001605036"/>
    </source>
</evidence>
<evidence type="ECO:0000259" key="3">
    <source>
        <dbReference type="PROSITE" id="PS50172"/>
    </source>
</evidence>
<dbReference type="InterPro" id="IPR001357">
    <property type="entry name" value="BRCT_dom"/>
</dbReference>
<dbReference type="SMART" id="SM00292">
    <property type="entry name" value="BRCT"/>
    <property type="match status" value="1"/>
</dbReference>
<feature type="compositionally biased region" description="Basic and acidic residues" evidence="2">
    <location>
        <begin position="557"/>
        <end position="567"/>
    </location>
</feature>
<dbReference type="PANTHER" id="PTHR11370">
    <property type="entry name" value="DNA-REPAIR PROTEIN XRCC1"/>
    <property type="match status" value="1"/>
</dbReference>
<dbReference type="PROSITE" id="PS50172">
    <property type="entry name" value="BRCT"/>
    <property type="match status" value="1"/>
</dbReference>
<protein>
    <recommendedName>
        <fullName evidence="3">BRCT domain-containing protein</fullName>
    </recommendedName>
</protein>
<accession>A0ABD1YDR1</accession>
<feature type="compositionally biased region" description="Basic and acidic residues" evidence="2">
    <location>
        <begin position="155"/>
        <end position="199"/>
    </location>
</feature>
<dbReference type="InterPro" id="IPR036420">
    <property type="entry name" value="BRCT_dom_sf"/>
</dbReference>
<dbReference type="PANTHER" id="PTHR11370:SF5">
    <property type="entry name" value="DNA REPAIR PROTEIN XRCC1"/>
    <property type="match status" value="1"/>
</dbReference>
<dbReference type="AlphaFoldDB" id="A0ABD1YDR1"/>
<dbReference type="SUPFAM" id="SSF52113">
    <property type="entry name" value="BRCT domain"/>
    <property type="match status" value="1"/>
</dbReference>
<comment type="caution">
    <text evidence="4">The sequence shown here is derived from an EMBL/GenBank/DDBJ whole genome shotgun (WGS) entry which is preliminary data.</text>
</comment>
<feature type="compositionally biased region" description="Basic and acidic residues" evidence="2">
    <location>
        <begin position="267"/>
        <end position="281"/>
    </location>
</feature>
<organism evidence="4 5">
    <name type="scientific">Riccia fluitans</name>
    <dbReference type="NCBI Taxonomy" id="41844"/>
    <lineage>
        <taxon>Eukaryota</taxon>
        <taxon>Viridiplantae</taxon>
        <taxon>Streptophyta</taxon>
        <taxon>Embryophyta</taxon>
        <taxon>Marchantiophyta</taxon>
        <taxon>Marchantiopsida</taxon>
        <taxon>Marchantiidae</taxon>
        <taxon>Marchantiales</taxon>
        <taxon>Ricciaceae</taxon>
        <taxon>Riccia</taxon>
    </lineage>
</organism>
<sequence length="616" mass="68488">MSTQTKKRKLPEWITSGINTVSKEAKSTTTKNAGTSTGKISETEETGSWPSVKEVTKGSSRASSSKAKEAKVSGTIDCSEDEDVQTWPSITEELDAPADKIVSERKSDATNSTSLMGKDWKLSGEITERKPRRDLESEVKEGPEERVGGALLRRPSRECPARVKEEPVERIDDTPRRKPSVESEFNVKEESKGVEDAPRRNPSNEWQTKIKQEPEEKAEGHPSKQGRDGLNDDGGSYTSSTHQVHTDKSNHKSKQGPNGKMQQTSTDELRNQDGDDAKEQDISTSLPTRKATVGSSKPLVRQFSKLLEGVIFTISGLVNPARAELRKMGLDMGADYSPSWSSDSTLLVAALANTPSFNQVKAAGGTIVNKDWVMECYKRRELVPIEKYLMHVGNPWRAGHNADESTLIGVAGAEEGSPSQNVGVKTYKGDNRFPSRSSAEEGIKVPDMVKTKATRAQIEQWFGEDLNSLRSWLEKRQEKPEQGMLEATAAQGLVACLEDAIKSLEETKGLNLVLESWEFIPRVIRELEKEVSQVNRTERLITEAERMKSIYTAEMEKRGFSDAQREDDQIDDDATDIMSDTDSRDPADYNSDDTEDLDEDEITQCQIQILHRFGLD</sequence>
<feature type="compositionally biased region" description="Acidic residues" evidence="2">
    <location>
        <begin position="590"/>
        <end position="601"/>
    </location>
</feature>
<gene>
    <name evidence="4" type="ORF">R1flu_013346</name>
</gene>
<keyword evidence="5" id="KW-1185">Reference proteome</keyword>
<dbReference type="EMBL" id="JBHFFA010000004">
    <property type="protein sequence ID" value="KAL2628660.1"/>
    <property type="molecule type" value="Genomic_DNA"/>
</dbReference>
<evidence type="ECO:0000256" key="2">
    <source>
        <dbReference type="SAM" id="MobiDB-lite"/>
    </source>
</evidence>
<feature type="domain" description="BRCT" evidence="3">
    <location>
        <begin position="302"/>
        <end position="390"/>
    </location>
</feature>
<dbReference type="Gene3D" id="3.40.50.10190">
    <property type="entry name" value="BRCT domain"/>
    <property type="match status" value="1"/>
</dbReference>
<feature type="compositionally biased region" description="Basic and acidic residues" evidence="2">
    <location>
        <begin position="118"/>
        <end position="147"/>
    </location>
</feature>
<feature type="region of interest" description="Disordered" evidence="2">
    <location>
        <begin position="557"/>
        <end position="601"/>
    </location>
</feature>
<feature type="coiled-coil region" evidence="1">
    <location>
        <begin position="487"/>
        <end position="547"/>
    </location>
</feature>
<dbReference type="Pfam" id="PF00533">
    <property type="entry name" value="BRCT"/>
    <property type="match status" value="1"/>
</dbReference>
<proteinExistence type="predicted"/>
<reference evidence="4 5" key="1">
    <citation type="submission" date="2024-09" db="EMBL/GenBank/DDBJ databases">
        <title>Chromosome-scale assembly of Riccia fluitans.</title>
        <authorList>
            <person name="Paukszto L."/>
            <person name="Sawicki J."/>
            <person name="Karawczyk K."/>
            <person name="Piernik-Szablinska J."/>
            <person name="Szczecinska M."/>
            <person name="Mazdziarz M."/>
        </authorList>
    </citation>
    <scope>NUCLEOTIDE SEQUENCE [LARGE SCALE GENOMIC DNA]</scope>
    <source>
        <strain evidence="4">Rf_01</strain>
        <tissue evidence="4">Aerial parts of the thallus</tissue>
    </source>
</reference>
<feature type="compositionally biased region" description="Basic and acidic residues" evidence="2">
    <location>
        <begin position="97"/>
        <end position="108"/>
    </location>
</feature>
<feature type="compositionally biased region" description="Basic and acidic residues" evidence="2">
    <location>
        <begin position="208"/>
        <end position="230"/>
    </location>
</feature>
<keyword evidence="1" id="KW-0175">Coiled coil</keyword>
<name>A0ABD1YDR1_9MARC</name>
<evidence type="ECO:0000313" key="4">
    <source>
        <dbReference type="EMBL" id="KAL2628660.1"/>
    </source>
</evidence>